<organism evidence="1 2">
    <name type="scientific">Biomaibacter acetigenes</name>
    <dbReference type="NCBI Taxonomy" id="2316383"/>
    <lineage>
        <taxon>Bacteria</taxon>
        <taxon>Bacillati</taxon>
        <taxon>Bacillota</taxon>
        <taxon>Clostridia</taxon>
        <taxon>Thermosediminibacterales</taxon>
        <taxon>Tepidanaerobacteraceae</taxon>
        <taxon>Biomaibacter</taxon>
    </lineage>
</organism>
<dbReference type="PRINTS" id="PR00413">
    <property type="entry name" value="HADHALOGNASE"/>
</dbReference>
<evidence type="ECO:0000313" key="1">
    <source>
        <dbReference type="EMBL" id="AYO31712.1"/>
    </source>
</evidence>
<dbReference type="SFLD" id="SFLDG01135">
    <property type="entry name" value="C1.5.6:_HAD__Beta-PGM__Phospha"/>
    <property type="match status" value="1"/>
</dbReference>
<dbReference type="SUPFAM" id="SSF56784">
    <property type="entry name" value="HAD-like"/>
    <property type="match status" value="1"/>
</dbReference>
<evidence type="ECO:0000313" key="2">
    <source>
        <dbReference type="Proteomes" id="UP000280960"/>
    </source>
</evidence>
<dbReference type="Gene3D" id="3.40.50.1000">
    <property type="entry name" value="HAD superfamily/HAD-like"/>
    <property type="match status" value="1"/>
</dbReference>
<dbReference type="InterPro" id="IPR050155">
    <property type="entry name" value="HAD-like_hydrolase_sf"/>
</dbReference>
<dbReference type="InterPro" id="IPR023214">
    <property type="entry name" value="HAD_sf"/>
</dbReference>
<dbReference type="GO" id="GO:0008967">
    <property type="term" value="F:phosphoglycolate phosphatase activity"/>
    <property type="evidence" value="ECO:0007669"/>
    <property type="project" value="TreeGrafter"/>
</dbReference>
<reference evidence="1 2" key="1">
    <citation type="submission" date="2018-10" db="EMBL/GenBank/DDBJ databases">
        <authorList>
            <person name="Zhang X."/>
        </authorList>
    </citation>
    <scope>NUCLEOTIDE SEQUENCE [LARGE SCALE GENOMIC DNA]</scope>
    <source>
        <strain evidence="1 2">SK-G1</strain>
    </source>
</reference>
<dbReference type="Gene3D" id="1.10.150.240">
    <property type="entry name" value="Putative phosphatase, domain 2"/>
    <property type="match status" value="1"/>
</dbReference>
<dbReference type="NCBIfam" id="TIGR01549">
    <property type="entry name" value="HAD-SF-IA-v1"/>
    <property type="match status" value="1"/>
</dbReference>
<dbReference type="AlphaFoldDB" id="A0A3G2R898"/>
<dbReference type="GO" id="GO:0006281">
    <property type="term" value="P:DNA repair"/>
    <property type="evidence" value="ECO:0007669"/>
    <property type="project" value="TreeGrafter"/>
</dbReference>
<dbReference type="InterPro" id="IPR023198">
    <property type="entry name" value="PGP-like_dom2"/>
</dbReference>
<dbReference type="SFLD" id="SFLDS00003">
    <property type="entry name" value="Haloacid_Dehalogenase"/>
    <property type="match status" value="1"/>
</dbReference>
<name>A0A3G2R898_9FIRM</name>
<dbReference type="PANTHER" id="PTHR43434">
    <property type="entry name" value="PHOSPHOGLYCOLATE PHOSPHATASE"/>
    <property type="match status" value="1"/>
</dbReference>
<sequence length="215" mass="23909">MNIKTVIFDLDGTLIDSRKDIAVAANKTLSELNLPTLPEDTIASFIGGGVDILVKRCLGEQNMHRFDEVLQNYKNNYGQSCTVYTTLYPGVKEVLEFLKKREMEIALATNKVISLSEKILEHLGVRNYFSVMLGPEHVKNRKPNPEIINVLLEKINTKPEEALYVGDSELDILCGKNAGTHTCAVTYGIASIESIIEADPDFIITDLKKLILLLA</sequence>
<dbReference type="InterPro" id="IPR006439">
    <property type="entry name" value="HAD-SF_hydro_IA"/>
</dbReference>
<dbReference type="EMBL" id="CP033169">
    <property type="protein sequence ID" value="AYO31712.1"/>
    <property type="molecule type" value="Genomic_DNA"/>
</dbReference>
<dbReference type="PANTHER" id="PTHR43434:SF1">
    <property type="entry name" value="PHOSPHOGLYCOLATE PHOSPHATASE"/>
    <property type="match status" value="1"/>
</dbReference>
<dbReference type="KEGG" id="bacg:D2962_14885"/>
<dbReference type="InterPro" id="IPR036412">
    <property type="entry name" value="HAD-like_sf"/>
</dbReference>
<gene>
    <name evidence="1" type="ORF">D2962_14885</name>
</gene>
<dbReference type="Pfam" id="PF13419">
    <property type="entry name" value="HAD_2"/>
    <property type="match status" value="1"/>
</dbReference>
<proteinExistence type="predicted"/>
<dbReference type="Proteomes" id="UP000280960">
    <property type="component" value="Chromosome"/>
</dbReference>
<dbReference type="RefSeq" id="WP_122015448.1">
    <property type="nucleotide sequence ID" value="NZ_CP033169.1"/>
</dbReference>
<dbReference type="InterPro" id="IPR041492">
    <property type="entry name" value="HAD_2"/>
</dbReference>
<accession>A0A3G2R898</accession>
<dbReference type="FunFam" id="3.40.50.1000:FF:000022">
    <property type="entry name" value="Phosphoglycolate phosphatase"/>
    <property type="match status" value="1"/>
</dbReference>
<dbReference type="GO" id="GO:0005829">
    <property type="term" value="C:cytosol"/>
    <property type="evidence" value="ECO:0007669"/>
    <property type="project" value="TreeGrafter"/>
</dbReference>
<protein>
    <submittedName>
        <fullName evidence="1">Phosphoglycolate phosphatase</fullName>
    </submittedName>
</protein>
<keyword evidence="2" id="KW-1185">Reference proteome</keyword>
<dbReference type="NCBIfam" id="TIGR01509">
    <property type="entry name" value="HAD-SF-IA-v3"/>
    <property type="match status" value="1"/>
</dbReference>
<dbReference type="SFLD" id="SFLDG01129">
    <property type="entry name" value="C1.5:_HAD__Beta-PGM__Phosphata"/>
    <property type="match status" value="1"/>
</dbReference>